<organism evidence="11 12">
    <name type="scientific">Didymosphaeria variabile</name>
    <dbReference type="NCBI Taxonomy" id="1932322"/>
    <lineage>
        <taxon>Eukaryota</taxon>
        <taxon>Fungi</taxon>
        <taxon>Dikarya</taxon>
        <taxon>Ascomycota</taxon>
        <taxon>Pezizomycotina</taxon>
        <taxon>Dothideomycetes</taxon>
        <taxon>Pleosporomycetidae</taxon>
        <taxon>Pleosporales</taxon>
        <taxon>Massarineae</taxon>
        <taxon>Didymosphaeriaceae</taxon>
        <taxon>Didymosphaeria</taxon>
    </lineage>
</organism>
<dbReference type="FunFam" id="3.40.50.720:FF:000245">
    <property type="entry name" value="Short chain dehydrogenase, putative"/>
    <property type="match status" value="1"/>
</dbReference>
<dbReference type="GeneID" id="80903537"/>
<dbReference type="EMBL" id="JAPEUX010000001">
    <property type="protein sequence ID" value="KAJ4359454.1"/>
    <property type="molecule type" value="Genomic_DNA"/>
</dbReference>
<dbReference type="PANTHER" id="PTHR33938:SF8">
    <property type="entry name" value="CARBOXYLIC ESTER HYDROLASE"/>
    <property type="match status" value="1"/>
</dbReference>
<dbReference type="AlphaFoldDB" id="A0A9W8XTF6"/>
<dbReference type="GO" id="GO:0046872">
    <property type="term" value="F:metal ion binding"/>
    <property type="evidence" value="ECO:0007669"/>
    <property type="project" value="UniProtKB-KW"/>
</dbReference>
<comment type="similarity">
    <text evidence="1 9">Belongs to the tannase family.</text>
</comment>
<keyword evidence="8" id="KW-1015">Disulfide bond</keyword>
<proteinExistence type="inferred from homology"/>
<dbReference type="InterPro" id="IPR029058">
    <property type="entry name" value="AB_hydrolase_fold"/>
</dbReference>
<comment type="caution">
    <text evidence="11">The sequence shown here is derived from an EMBL/GenBank/DDBJ whole genome shotgun (WGS) entry which is preliminary data.</text>
</comment>
<dbReference type="InterPro" id="IPR002347">
    <property type="entry name" value="SDR_fam"/>
</dbReference>
<keyword evidence="12" id="KW-1185">Reference proteome</keyword>
<dbReference type="Gene3D" id="3.40.50.720">
    <property type="entry name" value="NAD(P)-binding Rossmann-like Domain"/>
    <property type="match status" value="1"/>
</dbReference>
<feature type="domain" description="GOLD" evidence="10">
    <location>
        <begin position="818"/>
        <end position="909"/>
    </location>
</feature>
<keyword evidence="5 9" id="KW-0378">Hydrolase</keyword>
<dbReference type="Gene3D" id="3.40.50.1820">
    <property type="entry name" value="alpha/beta hydrolase"/>
    <property type="match status" value="1"/>
</dbReference>
<evidence type="ECO:0000256" key="8">
    <source>
        <dbReference type="ARBA" id="ARBA00023157"/>
    </source>
</evidence>
<evidence type="ECO:0000256" key="4">
    <source>
        <dbReference type="ARBA" id="ARBA00022729"/>
    </source>
</evidence>
<dbReference type="RefSeq" id="XP_056075656.1">
    <property type="nucleotide sequence ID" value="XM_056208834.1"/>
</dbReference>
<evidence type="ECO:0000259" key="10">
    <source>
        <dbReference type="PROSITE" id="PS50866"/>
    </source>
</evidence>
<gene>
    <name evidence="11" type="ORF">N0V89_000007</name>
</gene>
<keyword evidence="7" id="KW-0521">NADP</keyword>
<evidence type="ECO:0000256" key="9">
    <source>
        <dbReference type="RuleBase" id="RU361238"/>
    </source>
</evidence>
<protein>
    <recommendedName>
        <fullName evidence="9">Carboxylic ester hydrolase</fullName>
        <ecNumber evidence="9">3.1.1.-</ecNumber>
    </recommendedName>
</protein>
<dbReference type="InterPro" id="IPR020904">
    <property type="entry name" value="Sc_DH/Rdtase_CS"/>
</dbReference>
<evidence type="ECO:0000256" key="3">
    <source>
        <dbReference type="ARBA" id="ARBA00022723"/>
    </source>
</evidence>
<keyword evidence="6" id="KW-0106">Calcium</keyword>
<accession>A0A9W8XTF6</accession>
<dbReference type="InterPro" id="IPR011118">
    <property type="entry name" value="Tannase/feruloyl_esterase"/>
</dbReference>
<dbReference type="PROSITE" id="PS00061">
    <property type="entry name" value="ADH_SHORT"/>
    <property type="match status" value="1"/>
</dbReference>
<keyword evidence="3" id="KW-0479">Metal-binding</keyword>
<dbReference type="Pfam" id="PF07519">
    <property type="entry name" value="Tannase"/>
    <property type="match status" value="1"/>
</dbReference>
<evidence type="ECO:0000256" key="2">
    <source>
        <dbReference type="ARBA" id="ARBA00022487"/>
    </source>
</evidence>
<dbReference type="PANTHER" id="PTHR33938">
    <property type="entry name" value="FERULOYL ESTERASE B-RELATED"/>
    <property type="match status" value="1"/>
</dbReference>
<dbReference type="EC" id="3.1.1.-" evidence="9"/>
<reference evidence="11" key="1">
    <citation type="submission" date="2022-10" db="EMBL/GenBank/DDBJ databases">
        <title>Tapping the CABI collections for fungal endophytes: first genome assemblies for Collariella, Neodidymelliopsis, Ascochyta clinopodiicola, Didymella pomorum, Didymosphaeria variabile, Neocosmospora piperis and Neocucurbitaria cava.</title>
        <authorList>
            <person name="Hill R."/>
        </authorList>
    </citation>
    <scope>NUCLEOTIDE SEQUENCE</scope>
    <source>
        <strain evidence="11">IMI 356815</strain>
    </source>
</reference>
<dbReference type="Proteomes" id="UP001140513">
    <property type="component" value="Unassembled WGS sequence"/>
</dbReference>
<dbReference type="GO" id="GO:0030600">
    <property type="term" value="F:feruloyl esterase activity"/>
    <property type="evidence" value="ECO:0007669"/>
    <property type="project" value="UniProtKB-ARBA"/>
</dbReference>
<evidence type="ECO:0000313" key="12">
    <source>
        <dbReference type="Proteomes" id="UP001140513"/>
    </source>
</evidence>
<dbReference type="SMART" id="SM01190">
    <property type="entry name" value="EMP24_GP25L"/>
    <property type="match status" value="1"/>
</dbReference>
<keyword evidence="2" id="KW-0719">Serine esterase</keyword>
<dbReference type="PRINTS" id="PR00081">
    <property type="entry name" value="GDHRDH"/>
</dbReference>
<evidence type="ECO:0000313" key="11">
    <source>
        <dbReference type="EMBL" id="KAJ4359454.1"/>
    </source>
</evidence>
<dbReference type="Pfam" id="PF13561">
    <property type="entry name" value="adh_short_C2"/>
    <property type="match status" value="1"/>
</dbReference>
<sequence length="999" mass="109300">MASRTLIRRVAGASSAWRSIPRLRPDPLLSTPLQSRFASSYSGYSEDRAPYKKGESVGNKPFSRFDVAGKVFVVTGGGRGLGLCMAEGLVEAGGKVHCLDRLDHPDPAFGDSAERMKREFGGELVYHQVDVTDEVALENIVAHIAAERQRLDGLIAAAAIQQVTPALDYSAGDIAKMLSVNYTGVFLSARACARQMHKYKIEGSICLIASMSGSIANRGFIAPVYNSSKAAVVQLSKNLAMEWGRKNPDGSGGIRVNSLSPGHIVTPMVEDNFRKGEADRGEWEDNNMLGRLSTPEEYKAAGLFLLSRASSYMTGSNMIMDGGTTACCSPRELPTPTLFGASILSVDAVQVNSSTDPTTSIEFCNVSINYTHPGQNDRIHVSLWLPNMWNGRFQGVGGGGWTTNADLEDMVSAVSQGYAAATTDGGHTSTTNTSSWGLLSPGSVNLYLLQDFASVSLNDMTVLGKQLTEAYYGRSISKSYWNGCSTGGRQGLMMAQRYPHAYNGILAEAPAINWAEFIPAEFWPQRVMHEANYFPSQCEFSAIINATIEACDELDGLKDGVIGMIGHCDFDPSSVIGQAYSCGDSTGHVTQQAAAIVKSIWTGARNANGRFQWYGLAPQAPLSGLANTTCSSNGTCIGVPFAISKDWYQVFLKKNLTFDPYNITQGNWDATFHLSTNEYTSIIGTSDPELTQFNKAGGKMITWHGMADQLIFFNGTVDYYERVLDLDPKAKDYYRFYAAPGVGHCRGGVGAIPSDPLKQLVQWVEEGQVPETLIANRTVEGQSKRDPRTWTLLLLAPLAAALKFDLHAVNSHEAAKHERCIRNFVAKDQLVVVTAILDGHRGDGQTVNMHIRDAMGNDYHKPKDVYGENRYAFTSHADSAFDVCFESIITGPPQGNLNPTRHVELDIDIGADAKDWSAIQAGEKLKPVEAELRRIEEVVGEIVVEMDYLRSREQKLRDTNESTNERVKWFGYLTMGMLVSLGAWQVVYLRSYFRSKHLI</sequence>
<dbReference type="InterPro" id="IPR036291">
    <property type="entry name" value="NAD(P)-bd_dom_sf"/>
</dbReference>
<dbReference type="SUPFAM" id="SSF53474">
    <property type="entry name" value="alpha/beta-Hydrolases"/>
    <property type="match status" value="1"/>
</dbReference>
<dbReference type="SUPFAM" id="SSF51735">
    <property type="entry name" value="NAD(P)-binding Rossmann-fold domains"/>
    <property type="match status" value="1"/>
</dbReference>
<dbReference type="InterPro" id="IPR009038">
    <property type="entry name" value="GOLD_dom"/>
</dbReference>
<dbReference type="OrthoDB" id="3039123at2759"/>
<evidence type="ECO:0000256" key="5">
    <source>
        <dbReference type="ARBA" id="ARBA00022801"/>
    </source>
</evidence>
<evidence type="ECO:0000256" key="6">
    <source>
        <dbReference type="ARBA" id="ARBA00022837"/>
    </source>
</evidence>
<evidence type="ECO:0000256" key="7">
    <source>
        <dbReference type="ARBA" id="ARBA00022857"/>
    </source>
</evidence>
<keyword evidence="4" id="KW-0732">Signal</keyword>
<dbReference type="Pfam" id="PF01105">
    <property type="entry name" value="EMP24_GP25L"/>
    <property type="match status" value="1"/>
</dbReference>
<evidence type="ECO:0000256" key="1">
    <source>
        <dbReference type="ARBA" id="ARBA00006249"/>
    </source>
</evidence>
<name>A0A9W8XTF6_9PLEO</name>
<dbReference type="PROSITE" id="PS50866">
    <property type="entry name" value="GOLD"/>
    <property type="match status" value="1"/>
</dbReference>